<dbReference type="InterPro" id="IPR008462">
    <property type="entry name" value="CsbD"/>
</dbReference>
<dbReference type="Pfam" id="PF05532">
    <property type="entry name" value="CsbD"/>
    <property type="match status" value="1"/>
</dbReference>
<dbReference type="RefSeq" id="WP_390227472.1">
    <property type="nucleotide sequence ID" value="NZ_JBHSCN010000003.1"/>
</dbReference>
<evidence type="ECO:0000256" key="1">
    <source>
        <dbReference type="ARBA" id="ARBA00009129"/>
    </source>
</evidence>
<gene>
    <name evidence="4" type="ORF">ACFOYW_04385</name>
</gene>
<feature type="compositionally biased region" description="Basic and acidic residues" evidence="2">
    <location>
        <begin position="1"/>
        <end position="34"/>
    </location>
</feature>
<dbReference type="EMBL" id="JBHSCN010000003">
    <property type="protein sequence ID" value="MFC4242602.1"/>
    <property type="molecule type" value="Genomic_DNA"/>
</dbReference>
<feature type="domain" description="CsbD-like" evidence="3">
    <location>
        <begin position="3"/>
        <end position="54"/>
    </location>
</feature>
<protein>
    <submittedName>
        <fullName evidence="4">CsbD family protein</fullName>
    </submittedName>
</protein>
<sequence>MSDKARHNTEEAFGKGKEAAGKVTGDEKLEHEGQADQAGAKVKKAGDSLKDAFHKVADKD</sequence>
<dbReference type="InterPro" id="IPR036629">
    <property type="entry name" value="YjbJ_sf"/>
</dbReference>
<evidence type="ECO:0000256" key="2">
    <source>
        <dbReference type="SAM" id="MobiDB-lite"/>
    </source>
</evidence>
<dbReference type="Proteomes" id="UP001595900">
    <property type="component" value="Unassembled WGS sequence"/>
</dbReference>
<dbReference type="SUPFAM" id="SSF69047">
    <property type="entry name" value="Hypothetical protein YjbJ"/>
    <property type="match status" value="1"/>
</dbReference>
<comment type="caution">
    <text evidence="4">The sequence shown here is derived from an EMBL/GenBank/DDBJ whole genome shotgun (WGS) entry which is preliminary data.</text>
</comment>
<proteinExistence type="inferred from homology"/>
<evidence type="ECO:0000313" key="5">
    <source>
        <dbReference type="Proteomes" id="UP001595900"/>
    </source>
</evidence>
<keyword evidence="5" id="KW-1185">Reference proteome</keyword>
<accession>A0ABV8Q2D2</accession>
<comment type="similarity">
    <text evidence="1">Belongs to the UPF0337 (CsbD) family.</text>
</comment>
<reference evidence="5" key="1">
    <citation type="journal article" date="2019" name="Int. J. Syst. Evol. Microbiol.">
        <title>The Global Catalogue of Microorganisms (GCM) 10K type strain sequencing project: providing services to taxonomists for standard genome sequencing and annotation.</title>
        <authorList>
            <consortium name="The Broad Institute Genomics Platform"/>
            <consortium name="The Broad Institute Genome Sequencing Center for Infectious Disease"/>
            <person name="Wu L."/>
            <person name="Ma J."/>
        </authorList>
    </citation>
    <scope>NUCLEOTIDE SEQUENCE [LARGE SCALE GENOMIC DNA]</scope>
    <source>
        <strain evidence="5">CGMCC 1.10363</strain>
    </source>
</reference>
<organism evidence="4 5">
    <name type="scientific">Gryllotalpicola reticulitermitis</name>
    <dbReference type="NCBI Taxonomy" id="1184153"/>
    <lineage>
        <taxon>Bacteria</taxon>
        <taxon>Bacillati</taxon>
        <taxon>Actinomycetota</taxon>
        <taxon>Actinomycetes</taxon>
        <taxon>Micrococcales</taxon>
        <taxon>Microbacteriaceae</taxon>
        <taxon>Gryllotalpicola</taxon>
    </lineage>
</organism>
<feature type="region of interest" description="Disordered" evidence="2">
    <location>
        <begin position="1"/>
        <end position="47"/>
    </location>
</feature>
<dbReference type="Gene3D" id="1.10.1470.10">
    <property type="entry name" value="YjbJ"/>
    <property type="match status" value="1"/>
</dbReference>
<evidence type="ECO:0000313" key="4">
    <source>
        <dbReference type="EMBL" id="MFC4242602.1"/>
    </source>
</evidence>
<name>A0ABV8Q2D2_9MICO</name>
<evidence type="ECO:0000259" key="3">
    <source>
        <dbReference type="Pfam" id="PF05532"/>
    </source>
</evidence>